<evidence type="ECO:0000256" key="13">
    <source>
        <dbReference type="PIRSR" id="PIRSR604439-2"/>
    </source>
</evidence>
<keyword evidence="5 17" id="KW-0816">Tricarboxylic acid cycle</keyword>
<feature type="domain" description="Isopropylmalate dehydrogenase-like" evidence="18">
    <location>
        <begin position="20"/>
        <end position="416"/>
    </location>
</feature>
<evidence type="ECO:0000313" key="19">
    <source>
        <dbReference type="EMBL" id="SKB61198.1"/>
    </source>
</evidence>
<dbReference type="PANTHER" id="PTHR43504">
    <property type="entry name" value="ISOCITRATE DEHYDROGENASE [NADP]"/>
    <property type="match status" value="1"/>
</dbReference>
<dbReference type="PANTHER" id="PTHR43504:SF1">
    <property type="entry name" value="ISOCITRATE DEHYDROGENASE [NADP]"/>
    <property type="match status" value="1"/>
</dbReference>
<evidence type="ECO:0000256" key="17">
    <source>
        <dbReference type="RuleBase" id="RU004446"/>
    </source>
</evidence>
<dbReference type="GO" id="GO:0051287">
    <property type="term" value="F:NAD binding"/>
    <property type="evidence" value="ECO:0007669"/>
    <property type="project" value="InterPro"/>
</dbReference>
<feature type="binding site" evidence="13">
    <location>
        <position position="356"/>
    </location>
    <ligand>
        <name>NADP(+)</name>
        <dbReference type="ChEBI" id="CHEBI:58349"/>
    </ligand>
</feature>
<dbReference type="InterPro" id="IPR019818">
    <property type="entry name" value="IsoCit/isopropylmalate_DH_CS"/>
</dbReference>
<proteinExistence type="inferred from homology"/>
<dbReference type="GO" id="GO:0006097">
    <property type="term" value="P:glyoxylate cycle"/>
    <property type="evidence" value="ECO:0007669"/>
    <property type="project" value="UniProtKB-KW"/>
</dbReference>
<dbReference type="Gene3D" id="3.40.718.10">
    <property type="entry name" value="Isopropylmalate Dehydrogenase"/>
    <property type="match status" value="1"/>
</dbReference>
<evidence type="ECO:0000256" key="15">
    <source>
        <dbReference type="PIRSR" id="PIRSR604439-4"/>
    </source>
</evidence>
<keyword evidence="4 17" id="KW-0329">Glyoxylate bypass</keyword>
<evidence type="ECO:0000256" key="1">
    <source>
        <dbReference type="ARBA" id="ARBA00001936"/>
    </source>
</evidence>
<evidence type="ECO:0000256" key="11">
    <source>
        <dbReference type="ARBA" id="ARBA00023554"/>
    </source>
</evidence>
<feature type="modified residue" description="N6-succinyllysine" evidence="16">
    <location>
        <position position="90"/>
    </location>
</feature>
<accession>A0A1T5CNW5</accession>
<dbReference type="EMBL" id="FUZF01000004">
    <property type="protein sequence ID" value="SKB61198.1"/>
    <property type="molecule type" value="Genomic_DNA"/>
</dbReference>
<feature type="binding site" evidence="12">
    <location>
        <position position="105"/>
    </location>
    <ligand>
        <name>D-threo-isocitrate</name>
        <dbReference type="ChEBI" id="CHEBI:15562"/>
    </ligand>
</feature>
<comment type="similarity">
    <text evidence="2">Belongs to the isocitrate and isopropylmalate dehydrogenases family.</text>
</comment>
<feature type="binding site" evidence="12">
    <location>
        <position position="103"/>
    </location>
    <ligand>
        <name>D-threo-isocitrate</name>
        <dbReference type="ChEBI" id="CHEBI:15562"/>
    </ligand>
</feature>
<keyword evidence="10 14" id="KW-0464">Manganese</keyword>
<dbReference type="OrthoDB" id="9806254at2"/>
<feature type="site" description="Critical for catalysis" evidence="15">
    <location>
        <position position="150"/>
    </location>
</feature>
<evidence type="ECO:0000256" key="2">
    <source>
        <dbReference type="ARBA" id="ARBA00007769"/>
    </source>
</evidence>
<sequence length="421" mass="46525">MEAKITMNANRGLMVPDEPIIPFIIGDGIGPDIWNASVRVFDEAVKRSYAGKRKIVWKEVLAGEKSFNLTGEWLPEETLAVFKEYLVGIKGPLTTPIGGGIRSLNVALRKELDLYVCLRPTSWYPGVPSPVKRPQDVNMVVFRENTEDIYAGIEFAAGSKEANELQEYLNQNLGVQYNFSNTTGVGVKLVSEEGSKRLIRAAIRYALEHKLPSVALVHKGNIMKYTEGAFKLWGFEVAEEEFGQQTYTWGQWERTKASRGQEAANVEQMEAEQAGKIIIKDVIADNFLQQILLAPKDYAVIATLNLNGDYISDALAAMVGGIGIAPGANINYKTGHAIFEATHGTAPRFAGTDSMNPSSVILSGVMMLEYMGWNEAAENIKRALSEVIQNKTVTVDFYNLMEDATLLKTSEFADKIIDKIQ</sequence>
<dbReference type="SMART" id="SM01329">
    <property type="entry name" value="Iso_dh"/>
    <property type="match status" value="1"/>
</dbReference>
<feature type="binding site" evidence="12">
    <location>
        <position position="119"/>
    </location>
    <ligand>
        <name>D-threo-isocitrate</name>
        <dbReference type="ChEBI" id="CHEBI:15562"/>
    </ligand>
</feature>
<feature type="modified residue" description="N6-succinyllysine" evidence="16">
    <location>
        <position position="231"/>
    </location>
</feature>
<dbReference type="STRING" id="1513896.SAMN05660841_01490"/>
<dbReference type="GO" id="GO:0004450">
    <property type="term" value="F:isocitrate dehydrogenase (NADP+) activity"/>
    <property type="evidence" value="ECO:0007669"/>
    <property type="project" value="UniProtKB-UniRule"/>
</dbReference>
<comment type="cofactor">
    <cofactor evidence="14">
        <name>Mg(2+)</name>
        <dbReference type="ChEBI" id="CHEBI:18420"/>
    </cofactor>
    <cofactor evidence="14">
        <name>Mn(2+)</name>
        <dbReference type="ChEBI" id="CHEBI:29035"/>
    </cofactor>
    <text evidence="14">Binds 1 Mg(2+) or Mn(2+) ion per subunit.</text>
</comment>
<feature type="binding site" evidence="12">
    <location>
        <position position="109"/>
    </location>
    <ligand>
        <name>D-threo-isocitrate</name>
        <dbReference type="ChEBI" id="CHEBI:15562"/>
    </ligand>
</feature>
<feature type="binding site" evidence="14">
    <location>
        <position position="309"/>
    </location>
    <ligand>
        <name>Mg(2+)</name>
        <dbReference type="ChEBI" id="CHEBI:18420"/>
    </ligand>
</feature>
<keyword evidence="9" id="KW-0560">Oxidoreductase</keyword>
<dbReference type="Proteomes" id="UP000190150">
    <property type="component" value="Unassembled WGS sequence"/>
</dbReference>
<evidence type="ECO:0000256" key="14">
    <source>
        <dbReference type="PIRSR" id="PIRSR604439-3"/>
    </source>
</evidence>
<evidence type="ECO:0000256" key="4">
    <source>
        <dbReference type="ARBA" id="ARBA00022435"/>
    </source>
</evidence>
<dbReference type="NCBIfam" id="TIGR00183">
    <property type="entry name" value="prok_nadp_idh"/>
    <property type="match status" value="1"/>
</dbReference>
<evidence type="ECO:0000256" key="6">
    <source>
        <dbReference type="ARBA" id="ARBA00022723"/>
    </source>
</evidence>
<comment type="cofactor">
    <cofactor evidence="1">
        <name>Mn(2+)</name>
        <dbReference type="ChEBI" id="CHEBI:29035"/>
    </cofactor>
</comment>
<dbReference type="AlphaFoldDB" id="A0A1T5CNW5"/>
<evidence type="ECO:0000256" key="3">
    <source>
        <dbReference type="ARBA" id="ARBA00011738"/>
    </source>
</evidence>
<keyword evidence="8 13" id="KW-0521">NADP</keyword>
<protein>
    <recommendedName>
        <fullName evidence="17">Isocitrate dehydrogenase [NADP]</fullName>
        <ecNumber evidence="17">1.1.1.42</ecNumber>
    </recommendedName>
</protein>
<feature type="binding site" evidence="12">
    <location>
        <position position="143"/>
    </location>
    <ligand>
        <name>D-threo-isocitrate</name>
        <dbReference type="ChEBI" id="CHEBI:15562"/>
    </ligand>
</feature>
<evidence type="ECO:0000256" key="7">
    <source>
        <dbReference type="ARBA" id="ARBA00022842"/>
    </source>
</evidence>
<comment type="catalytic activity">
    <reaction evidence="11">
        <text>D-threo-isocitrate + NADP(+) = 2-oxoglutarate + CO2 + NADPH</text>
        <dbReference type="Rhea" id="RHEA:19629"/>
        <dbReference type="ChEBI" id="CHEBI:15562"/>
        <dbReference type="ChEBI" id="CHEBI:16526"/>
        <dbReference type="ChEBI" id="CHEBI:16810"/>
        <dbReference type="ChEBI" id="CHEBI:57783"/>
        <dbReference type="ChEBI" id="CHEBI:58349"/>
        <dbReference type="EC" id="1.1.1.42"/>
    </reaction>
</comment>
<name>A0A1T5CNW5_9SPHI</name>
<keyword evidence="7 14" id="KW-0460">Magnesium</keyword>
<feature type="modified residue" description="N6-acetyllysine" evidence="16">
    <location>
        <position position="132"/>
    </location>
</feature>
<dbReference type="InterPro" id="IPR024084">
    <property type="entry name" value="IsoPropMal-DH-like_dom"/>
</dbReference>
<dbReference type="InterPro" id="IPR004439">
    <property type="entry name" value="Isocitrate_DH_NADP_dimer_prok"/>
</dbReference>
<evidence type="ECO:0000256" key="16">
    <source>
        <dbReference type="PIRSR" id="PIRSR604439-5"/>
    </source>
</evidence>
<dbReference type="GO" id="GO:0006099">
    <property type="term" value="P:tricarboxylic acid cycle"/>
    <property type="evidence" value="ECO:0007669"/>
    <property type="project" value="UniProtKB-UniRule"/>
</dbReference>
<feature type="site" description="Critical for catalysis" evidence="15">
    <location>
        <position position="219"/>
    </location>
</feature>
<evidence type="ECO:0000259" key="18">
    <source>
        <dbReference type="SMART" id="SM01329"/>
    </source>
</evidence>
<dbReference type="Pfam" id="PF00180">
    <property type="entry name" value="Iso_dh"/>
    <property type="match status" value="1"/>
</dbReference>
<evidence type="ECO:0000256" key="8">
    <source>
        <dbReference type="ARBA" id="ARBA00022857"/>
    </source>
</evidence>
<evidence type="ECO:0000256" key="10">
    <source>
        <dbReference type="ARBA" id="ARBA00023211"/>
    </source>
</evidence>
<organism evidence="19 20">
    <name type="scientific">Sphingobacterium nematocida</name>
    <dbReference type="NCBI Taxonomy" id="1513896"/>
    <lineage>
        <taxon>Bacteria</taxon>
        <taxon>Pseudomonadati</taxon>
        <taxon>Bacteroidota</taxon>
        <taxon>Sphingobacteriia</taxon>
        <taxon>Sphingobacteriales</taxon>
        <taxon>Sphingobacteriaceae</taxon>
        <taxon>Sphingobacterium</taxon>
    </lineage>
</organism>
<dbReference type="SUPFAM" id="SSF53659">
    <property type="entry name" value="Isocitrate/Isopropylmalate dehydrogenase-like"/>
    <property type="match status" value="1"/>
</dbReference>
<dbReference type="EC" id="1.1.1.42" evidence="17"/>
<evidence type="ECO:0000256" key="5">
    <source>
        <dbReference type="ARBA" id="ARBA00022532"/>
    </source>
</evidence>
<dbReference type="NCBIfam" id="NF005425">
    <property type="entry name" value="PRK07006.1"/>
    <property type="match status" value="1"/>
</dbReference>
<dbReference type="RefSeq" id="WP_079642455.1">
    <property type="nucleotide sequence ID" value="NZ_FUZF01000004.1"/>
</dbReference>
<dbReference type="GO" id="GO:0000287">
    <property type="term" value="F:magnesium ion binding"/>
    <property type="evidence" value="ECO:0007669"/>
    <property type="project" value="InterPro"/>
</dbReference>
<comment type="subunit">
    <text evidence="3">Homodimer.</text>
</comment>
<keyword evidence="6 17" id="KW-0479">Metal-binding</keyword>
<feature type="modified residue" description="Phosphoserine" evidence="16">
    <location>
        <position position="103"/>
    </location>
</feature>
<evidence type="ECO:0000313" key="20">
    <source>
        <dbReference type="Proteomes" id="UP000190150"/>
    </source>
</evidence>
<keyword evidence="20" id="KW-1185">Reference proteome</keyword>
<reference evidence="20" key="1">
    <citation type="submission" date="2017-02" db="EMBL/GenBank/DDBJ databases">
        <authorList>
            <person name="Varghese N."/>
            <person name="Submissions S."/>
        </authorList>
    </citation>
    <scope>NUCLEOTIDE SEQUENCE [LARGE SCALE GENOMIC DNA]</scope>
    <source>
        <strain evidence="20">DSM 24091</strain>
    </source>
</reference>
<dbReference type="PROSITE" id="PS00470">
    <property type="entry name" value="IDH_IMDH"/>
    <property type="match status" value="1"/>
</dbReference>
<evidence type="ECO:0000256" key="9">
    <source>
        <dbReference type="ARBA" id="ARBA00023002"/>
    </source>
</evidence>
<gene>
    <name evidence="19" type="ORF">SAMN05660841_01490</name>
</gene>
<evidence type="ECO:0000256" key="12">
    <source>
        <dbReference type="PIRSR" id="PIRSR604439-1"/>
    </source>
</evidence>
<feature type="binding site" evidence="13">
    <location>
        <position position="94"/>
    </location>
    <ligand>
        <name>NADP(+)</name>
        <dbReference type="ChEBI" id="CHEBI:58349"/>
    </ligand>
</feature>